<feature type="transmembrane region" description="Helical" evidence="1">
    <location>
        <begin position="126"/>
        <end position="150"/>
    </location>
</feature>
<feature type="transmembrane region" description="Helical" evidence="1">
    <location>
        <begin position="737"/>
        <end position="760"/>
    </location>
</feature>
<protein>
    <submittedName>
        <fullName evidence="3">Uncharacterized protein</fullName>
    </submittedName>
</protein>
<feature type="transmembrane region" description="Helical" evidence="1">
    <location>
        <begin position="780"/>
        <end position="798"/>
    </location>
</feature>
<dbReference type="AlphaFoldDB" id="A0A8J6HAH9"/>
<sequence>MLTDNMTFTLLSLHLRLGYCLALTASPSEVKATTWRRKLYVLFMSSFISTGAILYIIKNNFYRQFLLVKMVVCLLRDISLWSLSCYGMLVLGIGKQSLWLDLTDNLKKTKYLVQVNNSRTEKIKELAAFAVVNLLQILMTSYIQYAWYQIGGVAEFLQHEVVCFEICFKYFYKYLLYVVICMLLVRYRGLKLLLETCLKEHHESGCPQGQVPTSLIRNVQYAMSLLHKTVNIFNDMFGWPMLLIIVYTTLEVLNNIDYIIFYGKQTEYFQLLVSDGIIVIWSFVRLFSFVIWVALILLSVAVVVFLMHRKFYHGLIHVMVALRLLRDASLWSLNCHFMVVLGIWKYPLWIDLINNLKSTEYLVQANGRKNNKAKETVAYILGNVFVISMITYAQYLWIAPKGFRVVLKEEVVHFQVYLKYFYKYLLSVIVHMLVVRYRGVTVLLKTYLKENNRPREVPTTLIRKIEYALYVLHKTVNIFNDMFSWPMFFIVVFATVELIHHMKFMIYRDEEDVQTLLLNCIRVSASFHTANLVVTPLELKLCRSGVEPGLLTVFNPFDFFVMCNVQVAQSENYEVKGKKTIAPRSQINFTVRCTKSTECDSVEKEILQIVVCDVQTKKVIGRKCIIATILPPQVQHQKQECSLPSKEDEVAVESEEELEYFDAESRFAVDNEEEEDAMKKRESVRSLIAAIREIYYKEFFPCPIMTVTQMNFDEIETDEGDCLEFLRVCFIDIFDTVIAKVVLVIAFVNVIGLTLLQTYYSMYYLDAVHFLKYAPVYFGRFYLMVSISFILFYKNILYKYFQKVPKWKLDAVSKQDKSKIAKEALYVTLFCCLAIIVGVSTGVLYLIPSEEDHEIFFIMTWFEENLLEWADILSLFHRLSFPFASFLMQTPCIQLCYTLSHLQYQMKIFIRLVENLNTGYEDTDLDQLIFNEDHHKEIKRRLIFCIKRHTEIIVTGQNILRAGKLFVFLFSISGGVLGISMLMLIFFLQGLPTFTYIRLGSLIFVAALTFVMYIIQGQRTEDIGNELYDVLCSSKWYYWNKQNQQMYFIFLMNSSTPFKLKFSDKSLHSTCSKMKTLVVLGVFALTHFCSSLSLPPSFKMCDRRKADFNDCLSVAIQNAISQLDEPLEEYGLPSFEPFLLPNLPPKVGRKIDFYHRYKNFKIYGRTKISKTRAKMDFHDKTLTLEILNPEVRYVFEYDAKGKMFLLPIDTSGTASTTAYNVTYIFTFTFGEYTREDQRYFQVIDTHLVVQPQEMVFQFDNLLEDVELNDAFSRLMSKNW</sequence>
<feature type="transmembrane region" description="Helical" evidence="1">
    <location>
        <begin position="1076"/>
        <end position="1094"/>
    </location>
</feature>
<feature type="transmembrane region" description="Helical" evidence="1">
    <location>
        <begin position="290"/>
        <end position="307"/>
    </location>
</feature>
<accession>A0A8J6HAH9</accession>
<feature type="transmembrane region" description="Helical" evidence="1">
    <location>
        <begin position="965"/>
        <end position="988"/>
    </location>
</feature>
<dbReference type="Proteomes" id="UP000719412">
    <property type="component" value="Unassembled WGS sequence"/>
</dbReference>
<keyword evidence="4" id="KW-1185">Reference proteome</keyword>
<evidence type="ECO:0000313" key="4">
    <source>
        <dbReference type="Proteomes" id="UP000719412"/>
    </source>
</evidence>
<feature type="transmembrane region" description="Helical" evidence="1">
    <location>
        <begin position="420"/>
        <end position="439"/>
    </location>
</feature>
<evidence type="ECO:0000313" key="3">
    <source>
        <dbReference type="EMBL" id="KAH0810497.1"/>
    </source>
</evidence>
<proteinExistence type="predicted"/>
<keyword evidence="1" id="KW-1133">Transmembrane helix</keyword>
<feature type="chain" id="PRO_5035280257" evidence="2">
    <location>
        <begin position="23"/>
        <end position="1279"/>
    </location>
</feature>
<dbReference type="InterPro" id="IPR038606">
    <property type="entry name" value="To_sf"/>
</dbReference>
<feature type="transmembrane region" description="Helical" evidence="1">
    <location>
        <begin position="377"/>
        <end position="399"/>
    </location>
</feature>
<dbReference type="SMART" id="SM00700">
    <property type="entry name" value="JHBP"/>
    <property type="match status" value="1"/>
</dbReference>
<organism evidence="3 4">
    <name type="scientific">Tenebrio molitor</name>
    <name type="common">Yellow mealworm beetle</name>
    <dbReference type="NCBI Taxonomy" id="7067"/>
    <lineage>
        <taxon>Eukaryota</taxon>
        <taxon>Metazoa</taxon>
        <taxon>Ecdysozoa</taxon>
        <taxon>Arthropoda</taxon>
        <taxon>Hexapoda</taxon>
        <taxon>Insecta</taxon>
        <taxon>Pterygota</taxon>
        <taxon>Neoptera</taxon>
        <taxon>Endopterygota</taxon>
        <taxon>Coleoptera</taxon>
        <taxon>Polyphaga</taxon>
        <taxon>Cucujiformia</taxon>
        <taxon>Tenebrionidae</taxon>
        <taxon>Tenebrio</taxon>
    </lineage>
</organism>
<name>A0A8J6HAH9_TENMO</name>
<evidence type="ECO:0000256" key="1">
    <source>
        <dbReference type="SAM" id="Phobius"/>
    </source>
</evidence>
<dbReference type="Pfam" id="PF06585">
    <property type="entry name" value="JHBP"/>
    <property type="match status" value="1"/>
</dbReference>
<reference evidence="3" key="2">
    <citation type="submission" date="2021-08" db="EMBL/GenBank/DDBJ databases">
        <authorList>
            <person name="Eriksson T."/>
        </authorList>
    </citation>
    <scope>NUCLEOTIDE SEQUENCE</scope>
    <source>
        <strain evidence="3">Stoneville</strain>
        <tissue evidence="3">Whole head</tissue>
    </source>
</reference>
<keyword evidence="2" id="KW-0732">Signal</keyword>
<feature type="transmembrane region" description="Helical" evidence="1">
    <location>
        <begin position="879"/>
        <end position="899"/>
    </location>
</feature>
<dbReference type="GO" id="GO:0005615">
    <property type="term" value="C:extracellular space"/>
    <property type="evidence" value="ECO:0007669"/>
    <property type="project" value="TreeGrafter"/>
</dbReference>
<keyword evidence="1" id="KW-0472">Membrane</keyword>
<feature type="transmembrane region" description="Helical" evidence="1">
    <location>
        <begin position="482"/>
        <end position="499"/>
    </location>
</feature>
<dbReference type="InterPro" id="IPR010562">
    <property type="entry name" value="Haemolymph_juvenile_hormone-bd"/>
</dbReference>
<feature type="signal peptide" evidence="2">
    <location>
        <begin position="1"/>
        <end position="22"/>
    </location>
</feature>
<comment type="caution">
    <text evidence="3">The sequence shown here is derived from an EMBL/GenBank/DDBJ whole genome shotgun (WGS) entry which is preliminary data.</text>
</comment>
<evidence type="ECO:0000256" key="2">
    <source>
        <dbReference type="SAM" id="SignalP"/>
    </source>
</evidence>
<feature type="transmembrane region" description="Helical" evidence="1">
    <location>
        <begin position="328"/>
        <end position="346"/>
    </location>
</feature>
<feature type="transmembrane region" description="Helical" evidence="1">
    <location>
        <begin position="824"/>
        <end position="847"/>
    </location>
</feature>
<gene>
    <name evidence="3" type="ORF">GEV33_012294</name>
</gene>
<dbReference type="PANTHER" id="PTHR11008:SF32">
    <property type="entry name" value="CIRCADIAN CLOCK-CONTROLLED PROTEIN DAYWAKE-RELATED"/>
    <property type="match status" value="1"/>
</dbReference>
<keyword evidence="1" id="KW-0812">Transmembrane</keyword>
<feature type="transmembrane region" description="Helical" evidence="1">
    <location>
        <begin position="171"/>
        <end position="189"/>
    </location>
</feature>
<feature type="transmembrane region" description="Helical" evidence="1">
    <location>
        <begin position="994"/>
        <end position="1015"/>
    </location>
</feature>
<dbReference type="EMBL" id="JABDTM020027455">
    <property type="protein sequence ID" value="KAH0810497.1"/>
    <property type="molecule type" value="Genomic_DNA"/>
</dbReference>
<dbReference type="Gene3D" id="3.15.10.30">
    <property type="entry name" value="Haemolymph juvenile hormone binding protein"/>
    <property type="match status" value="1"/>
</dbReference>
<feature type="transmembrane region" description="Helical" evidence="1">
    <location>
        <begin position="237"/>
        <end position="256"/>
    </location>
</feature>
<dbReference type="PANTHER" id="PTHR11008">
    <property type="entry name" value="PROTEIN TAKEOUT-LIKE PROTEIN"/>
    <property type="match status" value="1"/>
</dbReference>
<reference evidence="3" key="1">
    <citation type="journal article" date="2020" name="J Insects Food Feed">
        <title>The yellow mealworm (Tenebrio molitor) genome: a resource for the emerging insects as food and feed industry.</title>
        <authorList>
            <person name="Eriksson T."/>
            <person name="Andere A."/>
            <person name="Kelstrup H."/>
            <person name="Emery V."/>
            <person name="Picard C."/>
        </authorList>
    </citation>
    <scope>NUCLEOTIDE SEQUENCE</scope>
    <source>
        <strain evidence="3">Stoneville</strain>
        <tissue evidence="3">Whole head</tissue>
    </source>
</reference>
<feature type="transmembrane region" description="Helical" evidence="1">
    <location>
        <begin position="38"/>
        <end position="57"/>
    </location>
</feature>
<feature type="transmembrane region" description="Helical" evidence="1">
    <location>
        <begin position="78"/>
        <end position="98"/>
    </location>
</feature>